<feature type="compositionally biased region" description="Basic and acidic residues" evidence="7">
    <location>
        <begin position="344"/>
        <end position="365"/>
    </location>
</feature>
<dbReference type="InterPro" id="IPR051048">
    <property type="entry name" value="Peptidase_S8/S53_subtilisin"/>
</dbReference>
<dbReference type="InterPro" id="IPR036852">
    <property type="entry name" value="Peptidase_S8/S53_dom_sf"/>
</dbReference>
<evidence type="ECO:0000256" key="3">
    <source>
        <dbReference type="ARBA" id="ARBA00022801"/>
    </source>
</evidence>
<feature type="compositionally biased region" description="Basic and acidic residues" evidence="7">
    <location>
        <begin position="246"/>
        <end position="259"/>
    </location>
</feature>
<evidence type="ECO:0000259" key="8">
    <source>
        <dbReference type="Pfam" id="PF00082"/>
    </source>
</evidence>
<feature type="compositionally biased region" description="Low complexity" evidence="7">
    <location>
        <begin position="389"/>
        <end position="399"/>
    </location>
</feature>
<sequence>MQTTPMTDHDRSIQRLMRIATSCSRPSAAAKQFASIAEKAESYYGPDHEETLNIRDFWARSLYDAEDHTAAIACNEENLRRRLRSKSFGKNHGRTREIRRLLALSYEASNQQEKAVEQYRELINREEEQNDHTDLFDYVCEVSALLVEWGKETGNRDKYTEANKIATKYLEMAQKELPQDHETLLYLTYHVGYQLGLLEKHAEASKQFKDVIRKIEATETPEKNKELLEKCRTQYSYCLQRLEKKETNNERNPVTDRHGVIKPPRLRVSKPKNTHDSPQSKASEVKENDQASTSTQSSKSRTSKHTRISKPPDGPKTSSSRIQSESSKISPHIRTNSRQGHTRSKSESTVDKDVSDHKSKAETTTHIKRSPLVVPKLLEPAKTIKRIRSASATSSRLSAEPLPRPATASPSLKPVGENVPQDSGKSSSTTSSRRPAEPLPRPATAAPILRPVEETLPKSEKSSLNTVQPENAGKSKTLGVIKAEKRSSSTGPVASRSATRARRGEQFFESNTQDESERWFTHLQQNSHRFLEKYHRSGKRVRIALLDTGVALRNPSAVEMSEEIKMDLCDQVVRGKRLRNQLPPDKDMDGHGSECAYLLTRVSPFAQILSYRIVETGIHDIDPEIVEEALRHAIDRQVDIISMSFGCAPSTNIRSLLNEAKGKGILMFAATSNDGGSIKFPAYCDEVFGIDAANRTGGLFPENPAATQLKPQRFTALGEILSLRGSISGSAQRPELKKGTSFATPIAAATAAMILEFANQPPLAYDPMAIKGLRMQEGMRAVLLKEFSSTKSAHADFHHINIEHFKPMNDKKDWSEGGNCHDFRSDRYKAAEKICEVLNTALDMDVGKLMKEKIFEQWREQDEAERKKKEAERKKKTEATVKALKNVMEMLQDHETESA</sequence>
<feature type="domain" description="Peptidase S8/S53" evidence="8">
    <location>
        <begin position="538"/>
        <end position="773"/>
    </location>
</feature>
<dbReference type="PANTHER" id="PTHR43399:SF4">
    <property type="entry name" value="CELL WALL-ASSOCIATED PROTEASE"/>
    <property type="match status" value="1"/>
</dbReference>
<keyword evidence="4 5" id="KW-0720">Serine protease</keyword>
<feature type="active site" description="Charge relay system" evidence="5">
    <location>
        <position position="591"/>
    </location>
</feature>
<evidence type="ECO:0000256" key="2">
    <source>
        <dbReference type="ARBA" id="ARBA00022670"/>
    </source>
</evidence>
<gene>
    <name evidence="9" type="ORF">HDK90DRAFT_127239</name>
</gene>
<dbReference type="Proteomes" id="UP001492380">
    <property type="component" value="Unassembled WGS sequence"/>
</dbReference>
<evidence type="ECO:0000313" key="10">
    <source>
        <dbReference type="Proteomes" id="UP001492380"/>
    </source>
</evidence>
<evidence type="ECO:0000256" key="6">
    <source>
        <dbReference type="SAM" id="Coils"/>
    </source>
</evidence>
<feature type="active site" description="Charge relay system" evidence="5">
    <location>
        <position position="741"/>
    </location>
</feature>
<feature type="active site" description="Charge relay system" evidence="5">
    <location>
        <position position="547"/>
    </location>
</feature>
<feature type="compositionally biased region" description="Low complexity" evidence="7">
    <location>
        <begin position="318"/>
        <end position="330"/>
    </location>
</feature>
<evidence type="ECO:0000256" key="1">
    <source>
        <dbReference type="ARBA" id="ARBA00011073"/>
    </source>
</evidence>
<keyword evidence="6" id="KW-0175">Coiled coil</keyword>
<dbReference type="SUPFAM" id="SSF52743">
    <property type="entry name" value="Subtilisin-like"/>
    <property type="match status" value="1"/>
</dbReference>
<dbReference type="PANTHER" id="PTHR43399">
    <property type="entry name" value="SUBTILISIN-RELATED"/>
    <property type="match status" value="1"/>
</dbReference>
<dbReference type="InterPro" id="IPR023828">
    <property type="entry name" value="Peptidase_S8_Ser-AS"/>
</dbReference>
<dbReference type="Pfam" id="PF00082">
    <property type="entry name" value="Peptidase_S8"/>
    <property type="match status" value="1"/>
</dbReference>
<dbReference type="Gene3D" id="3.40.50.200">
    <property type="entry name" value="Peptidase S8/S53 domain"/>
    <property type="match status" value="1"/>
</dbReference>
<dbReference type="InterPro" id="IPR000209">
    <property type="entry name" value="Peptidase_S8/S53_dom"/>
</dbReference>
<accession>A0ABR1YY17</accession>
<dbReference type="SUPFAM" id="SSF48452">
    <property type="entry name" value="TPR-like"/>
    <property type="match status" value="1"/>
</dbReference>
<evidence type="ECO:0000256" key="5">
    <source>
        <dbReference type="PROSITE-ProRule" id="PRU01240"/>
    </source>
</evidence>
<dbReference type="InterPro" id="IPR015500">
    <property type="entry name" value="Peptidase_S8_subtilisin-rel"/>
</dbReference>
<feature type="compositionally biased region" description="Basic and acidic residues" evidence="7">
    <location>
        <begin position="451"/>
        <end position="461"/>
    </location>
</feature>
<organism evidence="9 10">
    <name type="scientific">Phyllosticta capitalensis</name>
    <dbReference type="NCBI Taxonomy" id="121624"/>
    <lineage>
        <taxon>Eukaryota</taxon>
        <taxon>Fungi</taxon>
        <taxon>Dikarya</taxon>
        <taxon>Ascomycota</taxon>
        <taxon>Pezizomycotina</taxon>
        <taxon>Dothideomycetes</taxon>
        <taxon>Dothideomycetes incertae sedis</taxon>
        <taxon>Botryosphaeriales</taxon>
        <taxon>Phyllostictaceae</taxon>
        <taxon>Phyllosticta</taxon>
    </lineage>
</organism>
<protein>
    <recommendedName>
        <fullName evidence="8">Peptidase S8/S53 domain-containing protein</fullName>
    </recommendedName>
</protein>
<dbReference type="PROSITE" id="PS00138">
    <property type="entry name" value="SUBTILASE_SER"/>
    <property type="match status" value="1"/>
</dbReference>
<evidence type="ECO:0000256" key="7">
    <source>
        <dbReference type="SAM" id="MobiDB-lite"/>
    </source>
</evidence>
<keyword evidence="3 5" id="KW-0378">Hydrolase</keyword>
<reference evidence="9 10" key="1">
    <citation type="submission" date="2024-04" db="EMBL/GenBank/DDBJ databases">
        <title>Phyllosticta paracitricarpa is synonymous to the EU quarantine fungus P. citricarpa based on phylogenomic analyses.</title>
        <authorList>
            <consortium name="Lawrence Berkeley National Laboratory"/>
            <person name="Van Ingen-Buijs V.A."/>
            <person name="Van Westerhoven A.C."/>
            <person name="Haridas S."/>
            <person name="Skiadas P."/>
            <person name="Martin F."/>
            <person name="Groenewald J.Z."/>
            <person name="Crous P.W."/>
            <person name="Seidl M.F."/>
        </authorList>
    </citation>
    <scope>NUCLEOTIDE SEQUENCE [LARGE SCALE GENOMIC DNA]</scope>
    <source>
        <strain evidence="9 10">CBS 123374</strain>
    </source>
</reference>
<dbReference type="PRINTS" id="PR00723">
    <property type="entry name" value="SUBTILISIN"/>
</dbReference>
<evidence type="ECO:0000256" key="4">
    <source>
        <dbReference type="ARBA" id="ARBA00022825"/>
    </source>
</evidence>
<proteinExistence type="inferred from homology"/>
<dbReference type="InterPro" id="IPR011990">
    <property type="entry name" value="TPR-like_helical_dom_sf"/>
</dbReference>
<feature type="coiled-coil region" evidence="6">
    <location>
        <begin position="859"/>
        <end position="894"/>
    </location>
</feature>
<feature type="region of interest" description="Disordered" evidence="7">
    <location>
        <begin position="385"/>
        <end position="515"/>
    </location>
</feature>
<comment type="caution">
    <text evidence="9">The sequence shown here is derived from an EMBL/GenBank/DDBJ whole genome shotgun (WGS) entry which is preliminary data.</text>
</comment>
<feature type="compositionally biased region" description="Polar residues" evidence="7">
    <location>
        <begin position="488"/>
        <end position="498"/>
    </location>
</feature>
<dbReference type="PROSITE" id="PS51892">
    <property type="entry name" value="SUBTILASE"/>
    <property type="match status" value="1"/>
</dbReference>
<feature type="region of interest" description="Disordered" evidence="7">
    <location>
        <begin position="246"/>
        <end position="369"/>
    </location>
</feature>
<evidence type="ECO:0000313" key="9">
    <source>
        <dbReference type="EMBL" id="KAK8243592.1"/>
    </source>
</evidence>
<name>A0ABR1YY17_9PEZI</name>
<comment type="similarity">
    <text evidence="1 5">Belongs to the peptidase S8 family.</text>
</comment>
<dbReference type="EMBL" id="JBBWRZ010000002">
    <property type="protein sequence ID" value="KAK8243592.1"/>
    <property type="molecule type" value="Genomic_DNA"/>
</dbReference>
<dbReference type="Gene3D" id="1.25.40.10">
    <property type="entry name" value="Tetratricopeptide repeat domain"/>
    <property type="match status" value="1"/>
</dbReference>
<keyword evidence="10" id="KW-1185">Reference proteome</keyword>
<keyword evidence="2 5" id="KW-0645">Protease</keyword>